<proteinExistence type="inferred from homology"/>
<protein>
    <submittedName>
        <fullName evidence="6">Arylsulfatase</fullName>
    </submittedName>
</protein>
<keyword evidence="3" id="KW-0378">Hydrolase</keyword>
<dbReference type="InterPro" id="IPR024607">
    <property type="entry name" value="Sulfatase_CS"/>
</dbReference>
<gene>
    <name evidence="6" type="ORF">OKA05_04565</name>
</gene>
<keyword evidence="4" id="KW-0106">Calcium</keyword>
<dbReference type="Gene3D" id="3.40.720.10">
    <property type="entry name" value="Alkaline Phosphatase, subunit A"/>
    <property type="match status" value="1"/>
</dbReference>
<dbReference type="CDD" id="cd16143">
    <property type="entry name" value="ARS_like"/>
    <property type="match status" value="1"/>
</dbReference>
<comment type="similarity">
    <text evidence="1">Belongs to the sulfatase family.</text>
</comment>
<name>A0ABT3GEU6_9BACT</name>
<evidence type="ECO:0000256" key="3">
    <source>
        <dbReference type="ARBA" id="ARBA00022801"/>
    </source>
</evidence>
<dbReference type="Pfam" id="PF00884">
    <property type="entry name" value="Sulfatase"/>
    <property type="match status" value="1"/>
</dbReference>
<dbReference type="Gene3D" id="3.30.1120.10">
    <property type="match status" value="1"/>
</dbReference>
<sequence length="494" mass="54896">MKWISLFAILPAALLALEKPNIVILYADDMGYGDLGVNNPASKIPTPHLDQLAKEGMRFTDAHSSSGICTPSRYAMLTGRHHWRDFHQIAGAFDGSVFKKDQLTLPAMLREKGYATACIGKWHLGFDWDGIRKPGSPPKSIRHTDFEWTKPFSGGPLDHGFDHYFGDNVINFPPYAWIEDEKLVLPPDTTLEKVPGQPKEGGWECRPGPARSDWDFYQVLPTLTRKSVEYVRSRKGKEQPFFLYVPFPSPHAPIIPNGEFDGKSKAGPFGDFVVQTDDACGQILAALRETGLAENTIVVFSADNGAEIFAHARDQKFDHWSSAPFRGIKRDLYEGGHHVPFVIKWPGLTKPGSVSDALLSQVDLMATFAALVNYDLPRTCAEDSHDFLPFLKGAAAEGPRTAIVHNTNAKVYAMRSGHWLLIDTKTGNVRPVPKAWMDKHDTPADDDLPVELYDLKADPGQRKNLAADQPDTVKKLQGLLKKIRDQGHSAPRLD</sequence>
<dbReference type="InterPro" id="IPR000917">
    <property type="entry name" value="Sulfatase_N"/>
</dbReference>
<dbReference type="RefSeq" id="WP_264485922.1">
    <property type="nucleotide sequence ID" value="NZ_JAPDDT010000001.1"/>
</dbReference>
<dbReference type="InterPro" id="IPR050738">
    <property type="entry name" value="Sulfatase"/>
</dbReference>
<keyword evidence="2" id="KW-0479">Metal-binding</keyword>
<evidence type="ECO:0000259" key="5">
    <source>
        <dbReference type="Pfam" id="PF00884"/>
    </source>
</evidence>
<dbReference type="EMBL" id="JAPDDT010000001">
    <property type="protein sequence ID" value="MCW1921813.1"/>
    <property type="molecule type" value="Genomic_DNA"/>
</dbReference>
<feature type="domain" description="Sulfatase N-terminal" evidence="5">
    <location>
        <begin position="20"/>
        <end position="373"/>
    </location>
</feature>
<reference evidence="6 7" key="1">
    <citation type="submission" date="2022-10" db="EMBL/GenBank/DDBJ databases">
        <title>Luteolibacter arcticus strain CCTCC AB 2014275, whole genome shotgun sequencing project.</title>
        <authorList>
            <person name="Zhao G."/>
            <person name="Shen L."/>
        </authorList>
    </citation>
    <scope>NUCLEOTIDE SEQUENCE [LARGE SCALE GENOMIC DNA]</scope>
    <source>
        <strain evidence="6 7">CCTCC AB 2014275</strain>
    </source>
</reference>
<comment type="caution">
    <text evidence="6">The sequence shown here is derived from an EMBL/GenBank/DDBJ whole genome shotgun (WGS) entry which is preliminary data.</text>
</comment>
<dbReference type="InterPro" id="IPR017850">
    <property type="entry name" value="Alkaline_phosphatase_core_sf"/>
</dbReference>
<dbReference type="SUPFAM" id="SSF53649">
    <property type="entry name" value="Alkaline phosphatase-like"/>
    <property type="match status" value="1"/>
</dbReference>
<dbReference type="PANTHER" id="PTHR42693:SF53">
    <property type="entry name" value="ENDO-4-O-SULFATASE"/>
    <property type="match status" value="1"/>
</dbReference>
<evidence type="ECO:0000256" key="4">
    <source>
        <dbReference type="ARBA" id="ARBA00022837"/>
    </source>
</evidence>
<dbReference type="PROSITE" id="PS00523">
    <property type="entry name" value="SULFATASE_1"/>
    <property type="match status" value="1"/>
</dbReference>
<accession>A0ABT3GEU6</accession>
<dbReference type="PROSITE" id="PS00149">
    <property type="entry name" value="SULFATASE_2"/>
    <property type="match status" value="1"/>
</dbReference>
<organism evidence="6 7">
    <name type="scientific">Luteolibacter arcticus</name>
    <dbReference type="NCBI Taxonomy" id="1581411"/>
    <lineage>
        <taxon>Bacteria</taxon>
        <taxon>Pseudomonadati</taxon>
        <taxon>Verrucomicrobiota</taxon>
        <taxon>Verrucomicrobiia</taxon>
        <taxon>Verrucomicrobiales</taxon>
        <taxon>Verrucomicrobiaceae</taxon>
        <taxon>Luteolibacter</taxon>
    </lineage>
</organism>
<evidence type="ECO:0000256" key="1">
    <source>
        <dbReference type="ARBA" id="ARBA00008779"/>
    </source>
</evidence>
<dbReference type="PANTHER" id="PTHR42693">
    <property type="entry name" value="ARYLSULFATASE FAMILY MEMBER"/>
    <property type="match status" value="1"/>
</dbReference>
<keyword evidence="7" id="KW-1185">Reference proteome</keyword>
<dbReference type="Proteomes" id="UP001320876">
    <property type="component" value="Unassembled WGS sequence"/>
</dbReference>
<evidence type="ECO:0000256" key="2">
    <source>
        <dbReference type="ARBA" id="ARBA00022723"/>
    </source>
</evidence>
<evidence type="ECO:0000313" key="7">
    <source>
        <dbReference type="Proteomes" id="UP001320876"/>
    </source>
</evidence>
<evidence type="ECO:0000313" key="6">
    <source>
        <dbReference type="EMBL" id="MCW1921813.1"/>
    </source>
</evidence>